<reference evidence="2" key="1">
    <citation type="submission" date="2020-05" db="EMBL/GenBank/DDBJ databases">
        <title>WGS assembly of Panicum virgatum.</title>
        <authorList>
            <person name="Lovell J.T."/>
            <person name="Jenkins J."/>
            <person name="Shu S."/>
            <person name="Juenger T.E."/>
            <person name="Schmutz J."/>
        </authorList>
    </citation>
    <scope>NUCLEOTIDE SEQUENCE</scope>
    <source>
        <strain evidence="2">AP13</strain>
    </source>
</reference>
<dbReference type="SUPFAM" id="SSF56371">
    <property type="entry name" value="Ribosome inactivating proteins (RIP)"/>
    <property type="match status" value="1"/>
</dbReference>
<keyword evidence="1" id="KW-0800">Toxin</keyword>
<sequence>MKVMRDKKDNCTLAIRADTMYLVGFKTQGDSWYAFKNRNHLIQGSTALTFSDDYKSLTGGGSYKNLVNVVVGKNSAEEALGILAKYKQGSTTDQETKKALLRFVLMFSEAARFQLIREQGGELRQVGVDLTVKWRVISCALLVSSTKKKWDSIEEAQKIKDLGEPQMKSAAAAAGNVYCILQATDCSVH</sequence>
<dbReference type="PRINTS" id="PR00396">
    <property type="entry name" value="SHIGARICIN"/>
</dbReference>
<dbReference type="PANTHER" id="PTHR33453">
    <property type="match status" value="1"/>
</dbReference>
<dbReference type="InterPro" id="IPR001574">
    <property type="entry name" value="Ribosome_inactivat_prot"/>
</dbReference>
<comment type="catalytic activity">
    <reaction evidence="1">
        <text>Endohydrolysis of the N-glycosidic bond at one specific adenosine on the 28S rRNA.</text>
        <dbReference type="EC" id="3.2.2.22"/>
    </reaction>
</comment>
<dbReference type="PANTHER" id="PTHR33453:SF11">
    <property type="entry name" value="RRNA N-GLYCOSYLASE"/>
    <property type="match status" value="1"/>
</dbReference>
<dbReference type="GO" id="GO:0017148">
    <property type="term" value="P:negative regulation of translation"/>
    <property type="evidence" value="ECO:0007669"/>
    <property type="project" value="UniProtKB-KW"/>
</dbReference>
<dbReference type="EC" id="3.2.2.22" evidence="1"/>
<comment type="caution">
    <text evidence="2">The sequence shown here is derived from an EMBL/GenBank/DDBJ whole genome shotgun (WGS) entry which is preliminary data.</text>
</comment>
<dbReference type="Proteomes" id="UP000823388">
    <property type="component" value="Chromosome 8K"/>
</dbReference>
<keyword evidence="1" id="KW-0378">Hydrolase</keyword>
<evidence type="ECO:0000313" key="2">
    <source>
        <dbReference type="EMBL" id="KAG2560758.1"/>
    </source>
</evidence>
<dbReference type="GO" id="GO:0030598">
    <property type="term" value="F:rRNA N-glycosylase activity"/>
    <property type="evidence" value="ECO:0007669"/>
    <property type="project" value="UniProtKB-EC"/>
</dbReference>
<dbReference type="GO" id="GO:0090729">
    <property type="term" value="F:toxin activity"/>
    <property type="evidence" value="ECO:0007669"/>
    <property type="project" value="UniProtKB-KW"/>
</dbReference>
<keyword evidence="1" id="KW-0611">Plant defense</keyword>
<protein>
    <recommendedName>
        <fullName evidence="1">rRNA N-glycosylase</fullName>
        <ecNumber evidence="1">3.2.2.22</ecNumber>
    </recommendedName>
</protein>
<dbReference type="EMBL" id="CM029051">
    <property type="protein sequence ID" value="KAG2560758.1"/>
    <property type="molecule type" value="Genomic_DNA"/>
</dbReference>
<dbReference type="InterPro" id="IPR017989">
    <property type="entry name" value="Ribosome_inactivat_1/2"/>
</dbReference>
<name>A0A8T0PIL5_PANVG</name>
<accession>A0A8T0PIL5</accession>
<dbReference type="GO" id="GO:0006952">
    <property type="term" value="P:defense response"/>
    <property type="evidence" value="ECO:0007669"/>
    <property type="project" value="UniProtKB-KW"/>
</dbReference>
<evidence type="ECO:0000313" key="3">
    <source>
        <dbReference type="Proteomes" id="UP000823388"/>
    </source>
</evidence>
<dbReference type="InterPro" id="IPR036041">
    <property type="entry name" value="Ribosome-inact_prot_sf"/>
</dbReference>
<evidence type="ECO:0000256" key="1">
    <source>
        <dbReference type="RuleBase" id="RU004915"/>
    </source>
</evidence>
<proteinExistence type="inferred from homology"/>
<dbReference type="Pfam" id="PF00161">
    <property type="entry name" value="RIP"/>
    <property type="match status" value="1"/>
</dbReference>
<dbReference type="Gene3D" id="3.40.420.10">
    <property type="entry name" value="Ricin (A subunit), domain 1"/>
    <property type="match status" value="1"/>
</dbReference>
<keyword evidence="1" id="KW-0652">Protein synthesis inhibitor</keyword>
<organism evidence="2 3">
    <name type="scientific">Panicum virgatum</name>
    <name type="common">Blackwell switchgrass</name>
    <dbReference type="NCBI Taxonomy" id="38727"/>
    <lineage>
        <taxon>Eukaryota</taxon>
        <taxon>Viridiplantae</taxon>
        <taxon>Streptophyta</taxon>
        <taxon>Embryophyta</taxon>
        <taxon>Tracheophyta</taxon>
        <taxon>Spermatophyta</taxon>
        <taxon>Magnoliopsida</taxon>
        <taxon>Liliopsida</taxon>
        <taxon>Poales</taxon>
        <taxon>Poaceae</taxon>
        <taxon>PACMAD clade</taxon>
        <taxon>Panicoideae</taxon>
        <taxon>Panicodae</taxon>
        <taxon>Paniceae</taxon>
        <taxon>Panicinae</taxon>
        <taxon>Panicum</taxon>
        <taxon>Panicum sect. Hiantes</taxon>
    </lineage>
</organism>
<gene>
    <name evidence="2" type="ORF">PVAP13_8KG117500</name>
</gene>
<dbReference type="InterPro" id="IPR016138">
    <property type="entry name" value="Ribosome_inactivat_prot_sub1"/>
</dbReference>
<keyword evidence="3" id="KW-1185">Reference proteome</keyword>
<comment type="similarity">
    <text evidence="1">Belongs to the ribosome-inactivating protein family.</text>
</comment>
<dbReference type="AlphaFoldDB" id="A0A8T0PIL5"/>